<evidence type="ECO:0000256" key="8">
    <source>
        <dbReference type="ARBA" id="ARBA00023212"/>
    </source>
</evidence>
<feature type="compositionally biased region" description="Polar residues" evidence="10">
    <location>
        <begin position="299"/>
        <end position="313"/>
    </location>
</feature>
<comment type="caution">
    <text evidence="12">The sequence shown here is derived from an EMBL/GenBank/DDBJ whole genome shotgun (WGS) entry which is preliminary data.</text>
</comment>
<feature type="domain" description="EF-hand" evidence="11">
    <location>
        <begin position="91"/>
        <end position="126"/>
    </location>
</feature>
<comment type="similarity">
    <text evidence="2">Belongs to the WD repeat EMAP family.</text>
</comment>
<dbReference type="Pfam" id="PF23409">
    <property type="entry name" value="Beta-prop_EML"/>
    <property type="match status" value="1"/>
</dbReference>
<organism evidence="12 13">
    <name type="scientific">Porites evermanni</name>
    <dbReference type="NCBI Taxonomy" id="104178"/>
    <lineage>
        <taxon>Eukaryota</taxon>
        <taxon>Metazoa</taxon>
        <taxon>Cnidaria</taxon>
        <taxon>Anthozoa</taxon>
        <taxon>Hexacorallia</taxon>
        <taxon>Scleractinia</taxon>
        <taxon>Fungiina</taxon>
        <taxon>Poritidae</taxon>
        <taxon>Porites</taxon>
    </lineage>
</organism>
<evidence type="ECO:0000256" key="3">
    <source>
        <dbReference type="ARBA" id="ARBA00022490"/>
    </source>
</evidence>
<dbReference type="InterPro" id="IPR055439">
    <property type="entry name" value="Beta-prop_EML_1st"/>
</dbReference>
<evidence type="ECO:0000256" key="1">
    <source>
        <dbReference type="ARBA" id="ARBA00004245"/>
    </source>
</evidence>
<dbReference type="Pfam" id="PF13202">
    <property type="entry name" value="EF-hand_5"/>
    <property type="match status" value="1"/>
</dbReference>
<dbReference type="InterPro" id="IPR011992">
    <property type="entry name" value="EF-hand-dom_pair"/>
</dbReference>
<feature type="region of interest" description="Disordered" evidence="10">
    <location>
        <begin position="292"/>
        <end position="332"/>
    </location>
</feature>
<dbReference type="InterPro" id="IPR049246">
    <property type="entry name" value="DUF5580_M"/>
</dbReference>
<dbReference type="SUPFAM" id="SSF50998">
    <property type="entry name" value="Quinoprotein alcohol dehydrogenase-like"/>
    <property type="match status" value="1"/>
</dbReference>
<dbReference type="EMBL" id="CALNXI010001543">
    <property type="protein sequence ID" value="CAH3171738.1"/>
    <property type="molecule type" value="Genomic_DNA"/>
</dbReference>
<dbReference type="Gene3D" id="1.10.238.10">
    <property type="entry name" value="EF-hand"/>
    <property type="match status" value="2"/>
</dbReference>
<dbReference type="Proteomes" id="UP001159427">
    <property type="component" value="Unassembled WGS sequence"/>
</dbReference>
<gene>
    <name evidence="12" type="ORF">PEVE_00008026</name>
</gene>
<dbReference type="SMART" id="SM00054">
    <property type="entry name" value="EFh"/>
    <property type="match status" value="3"/>
</dbReference>
<dbReference type="SUPFAM" id="SSF75011">
    <property type="entry name" value="3-carboxy-cis,cis-mucoante lactonizing enzyme"/>
    <property type="match status" value="1"/>
</dbReference>
<evidence type="ECO:0000259" key="11">
    <source>
        <dbReference type="PROSITE" id="PS50222"/>
    </source>
</evidence>
<dbReference type="PANTHER" id="PTHR13720">
    <property type="entry name" value="WD-40 REPEAT PROTEIN"/>
    <property type="match status" value="1"/>
</dbReference>
<proteinExistence type="inferred from homology"/>
<dbReference type="InterPro" id="IPR018247">
    <property type="entry name" value="EF_Hand_1_Ca_BS"/>
</dbReference>
<dbReference type="SUPFAM" id="SSF47473">
    <property type="entry name" value="EF-hand"/>
    <property type="match status" value="1"/>
</dbReference>
<dbReference type="InterPro" id="IPR011047">
    <property type="entry name" value="Quinoprotein_ADH-like_sf"/>
</dbReference>
<dbReference type="InterPro" id="IPR015943">
    <property type="entry name" value="WD40/YVTN_repeat-like_dom_sf"/>
</dbReference>
<feature type="compositionally biased region" description="Low complexity" evidence="10">
    <location>
        <begin position="314"/>
        <end position="330"/>
    </location>
</feature>
<dbReference type="SMART" id="SM00320">
    <property type="entry name" value="WD40"/>
    <property type="match status" value="8"/>
</dbReference>
<dbReference type="InterPro" id="IPR002048">
    <property type="entry name" value="EF_hand_dom"/>
</dbReference>
<evidence type="ECO:0000256" key="4">
    <source>
        <dbReference type="ARBA" id="ARBA00022574"/>
    </source>
</evidence>
<keyword evidence="4 9" id="KW-0853">WD repeat</keyword>
<evidence type="ECO:0000256" key="7">
    <source>
        <dbReference type="ARBA" id="ARBA00022837"/>
    </source>
</evidence>
<dbReference type="PROSITE" id="PS50222">
    <property type="entry name" value="EF_HAND_2"/>
    <property type="match status" value="2"/>
</dbReference>
<reference evidence="12 13" key="1">
    <citation type="submission" date="2022-05" db="EMBL/GenBank/DDBJ databases">
        <authorList>
            <consortium name="Genoscope - CEA"/>
            <person name="William W."/>
        </authorList>
    </citation>
    <scope>NUCLEOTIDE SEQUENCE [LARGE SCALE GENOMIC DNA]</scope>
</reference>
<evidence type="ECO:0000256" key="9">
    <source>
        <dbReference type="PROSITE-ProRule" id="PRU00221"/>
    </source>
</evidence>
<name>A0ABN8QXI1_9CNID</name>
<keyword evidence="6" id="KW-0677">Repeat</keyword>
<dbReference type="Pfam" id="PF23414">
    <property type="entry name" value="Beta-prop_EML_2"/>
    <property type="match status" value="1"/>
</dbReference>
<dbReference type="PROSITE" id="PS50294">
    <property type="entry name" value="WD_REPEATS_REGION"/>
    <property type="match status" value="3"/>
</dbReference>
<accession>A0ABN8QXI1</accession>
<dbReference type="Pfam" id="PF03451">
    <property type="entry name" value="HELP"/>
    <property type="match status" value="1"/>
</dbReference>
<evidence type="ECO:0000256" key="6">
    <source>
        <dbReference type="ARBA" id="ARBA00022737"/>
    </source>
</evidence>
<keyword evidence="3" id="KW-0963">Cytoplasm</keyword>
<evidence type="ECO:0000256" key="5">
    <source>
        <dbReference type="ARBA" id="ARBA00022701"/>
    </source>
</evidence>
<keyword evidence="13" id="KW-1185">Reference proteome</keyword>
<dbReference type="InterPro" id="IPR055442">
    <property type="entry name" value="Beta-prop_EML-like_2nd"/>
</dbReference>
<evidence type="ECO:0000256" key="10">
    <source>
        <dbReference type="SAM" id="MobiDB-lite"/>
    </source>
</evidence>
<dbReference type="PROSITE" id="PS50082">
    <property type="entry name" value="WD_REPEATS_2"/>
    <property type="match status" value="3"/>
</dbReference>
<keyword evidence="8" id="KW-0206">Cytoskeleton</keyword>
<sequence>MTSMPRFVTKIVGGKLVTVPEYRDFTSSRQSGYNLNATYPWGKYDSGLAGHKIGSRTYPVLPPISDGQSNKVTSDNLAQRIREALINVSEHKLKAVKHKFYLLDTDHSGRITTEELRQVLLSYQIFILGPTLKELVKKFEVESGGVLHEPLTKYLLDCHPSANAWQDKGKLSAVGLSNPVRTNTGQQTNSKTNDAQLLLEVENQLIQDGGNWDYNELKTSCQNCDRGRTGFIGNKEMKMLCKHHKLPLSRSLLERLLARFDIDGDGWVSWRELTRFLEKALSVIALGSSLKSSDEGRVSNRNNRRTSAATLNKQISNQTISTETQTSTEPEPVKLSLRRRNIYVYPPDEYLDKDLSPYPPEEQLQLEWVYGYRGRDCRNNLLVLRSSEIIYFTAAVVVLYDVQGHKQRHYTEHTDDIKSLCVHPDGVTVASGQVKGHGDEAKPHIRVWDSDSLETICIIGVDYFEDAVFALAFSNKKSQGAYLASIEDNEYHTLTVWDWTRKTGKKKIAFARGHMDQVLAVSFSLFDSHQLVTCGKQHVTFWELEGNKLKQSRGRLRQKHIPKYVSCIAFARNGDVFTGDTDGSICVWPEESNQIAEDLGVRNAHSESVYTLLVLSNGVLLSGGGGESTVRAWRRAPQLVPTNVELKMPREVSGIRCLALGSGDRLFIGTVDNNIWCTFLNGNLDSPLKESGSKLVKVMEGHFQGLRGLATHPSSQTFITGGSDKIVQLWNAADRRAVWTNNKLGSAINAAAFHPDGRSIALGLKKGGWMLLNSSTGDVILVRKTEPPEKVSEIQFSPDGTHIALGCHDNDIYVYELQNDGKSVSLKARCKAHSSSVTHLDWSKDGEKLQSTSTDYELLFWDPYLGEQITQASSLRNTEWATHNCVLGYPVIGIWPDGADGTDVNSVSRSNGKQLLATGDDFGNVNLFRYPCVSDRAEPRVAKGHSAHVMCVRFLFDDTRLISVGGRDASILQWKVTKST</sequence>
<evidence type="ECO:0000256" key="2">
    <source>
        <dbReference type="ARBA" id="ARBA00006489"/>
    </source>
</evidence>
<dbReference type="PANTHER" id="PTHR13720:SF50">
    <property type="entry name" value="ECHINODERM MICROTUBULE-ASSOCIATED PROTEIN-LIKE 2"/>
    <property type="match status" value="1"/>
</dbReference>
<protein>
    <recommendedName>
        <fullName evidence="11">EF-hand domain-containing protein</fullName>
    </recommendedName>
</protein>
<feature type="repeat" description="WD" evidence="9">
    <location>
        <begin position="699"/>
        <end position="740"/>
    </location>
</feature>
<feature type="repeat" description="WD" evidence="9">
    <location>
        <begin position="942"/>
        <end position="980"/>
    </location>
</feature>
<dbReference type="InterPro" id="IPR005108">
    <property type="entry name" value="HELP"/>
</dbReference>
<keyword evidence="7" id="KW-0106">Calcium</keyword>
<evidence type="ECO:0000313" key="12">
    <source>
        <dbReference type="EMBL" id="CAH3171738.1"/>
    </source>
</evidence>
<dbReference type="Pfam" id="PF20742">
    <property type="entry name" value="DUF5580_M"/>
    <property type="match status" value="1"/>
</dbReference>
<feature type="repeat" description="WD" evidence="9">
    <location>
        <begin position="830"/>
        <end position="862"/>
    </location>
</feature>
<keyword evidence="5" id="KW-0493">Microtubule</keyword>
<feature type="domain" description="EF-hand" evidence="11">
    <location>
        <begin position="248"/>
        <end position="283"/>
    </location>
</feature>
<dbReference type="Gene3D" id="2.130.10.10">
    <property type="entry name" value="YVTN repeat-like/Quinoprotein amine dehydrogenase"/>
    <property type="match status" value="2"/>
</dbReference>
<comment type="subcellular location">
    <subcellularLocation>
        <location evidence="1">Cytoplasm</location>
        <location evidence="1">Cytoskeleton</location>
    </subcellularLocation>
</comment>
<dbReference type="PROSITE" id="PS00018">
    <property type="entry name" value="EF_HAND_1"/>
    <property type="match status" value="2"/>
</dbReference>
<dbReference type="InterPro" id="IPR050630">
    <property type="entry name" value="WD_repeat_EMAP"/>
</dbReference>
<dbReference type="InterPro" id="IPR001680">
    <property type="entry name" value="WD40_rpt"/>
</dbReference>
<evidence type="ECO:0000313" key="13">
    <source>
        <dbReference type="Proteomes" id="UP001159427"/>
    </source>
</evidence>